<keyword evidence="1" id="KW-0547">Nucleotide-binding</keyword>
<accession>X0YYR6</accession>
<organism evidence="3">
    <name type="scientific">marine sediment metagenome</name>
    <dbReference type="NCBI Taxonomy" id="412755"/>
    <lineage>
        <taxon>unclassified sequences</taxon>
        <taxon>metagenomes</taxon>
        <taxon>ecological metagenomes</taxon>
    </lineage>
</organism>
<feature type="non-terminal residue" evidence="3">
    <location>
        <position position="266"/>
    </location>
</feature>
<dbReference type="GO" id="GO:0017116">
    <property type="term" value="F:single-stranded DNA helicase activity"/>
    <property type="evidence" value="ECO:0007669"/>
    <property type="project" value="TreeGrafter"/>
</dbReference>
<evidence type="ECO:0008006" key="4">
    <source>
        <dbReference type="Google" id="ProtNLM"/>
    </source>
</evidence>
<comment type="caution">
    <text evidence="3">The sequence shown here is derived from an EMBL/GenBank/DDBJ whole genome shotgun (WGS) entry which is preliminary data.</text>
</comment>
<name>X0YYR6_9ZZZZ</name>
<dbReference type="SUPFAM" id="SSF52540">
    <property type="entry name" value="P-loop containing nucleoside triphosphate hydrolases"/>
    <property type="match status" value="1"/>
</dbReference>
<dbReference type="InterPro" id="IPR050534">
    <property type="entry name" value="Coronavir_polyprotein_1ab"/>
</dbReference>
<dbReference type="GO" id="GO:0005524">
    <property type="term" value="F:ATP binding"/>
    <property type="evidence" value="ECO:0007669"/>
    <property type="project" value="UniProtKB-KW"/>
</dbReference>
<dbReference type="InterPro" id="IPR027417">
    <property type="entry name" value="P-loop_NTPase"/>
</dbReference>
<reference evidence="3" key="1">
    <citation type="journal article" date="2014" name="Front. Microbiol.">
        <title>High frequency of phylogenetically diverse reductive dehalogenase-homologous genes in deep subseafloor sedimentary metagenomes.</title>
        <authorList>
            <person name="Kawai M."/>
            <person name="Futagami T."/>
            <person name="Toyoda A."/>
            <person name="Takaki Y."/>
            <person name="Nishi S."/>
            <person name="Hori S."/>
            <person name="Arai W."/>
            <person name="Tsubouchi T."/>
            <person name="Morono Y."/>
            <person name="Uchiyama I."/>
            <person name="Ito T."/>
            <person name="Fujiyama A."/>
            <person name="Inagaki F."/>
            <person name="Takami H."/>
        </authorList>
    </citation>
    <scope>NUCLEOTIDE SEQUENCE</scope>
    <source>
        <strain evidence="3">Expedition CK06-06</strain>
    </source>
</reference>
<dbReference type="GO" id="GO:0009338">
    <property type="term" value="C:exodeoxyribonuclease V complex"/>
    <property type="evidence" value="ECO:0007669"/>
    <property type="project" value="TreeGrafter"/>
</dbReference>
<feature type="non-terminal residue" evidence="3">
    <location>
        <position position="1"/>
    </location>
</feature>
<dbReference type="GO" id="GO:0006310">
    <property type="term" value="P:DNA recombination"/>
    <property type="evidence" value="ECO:0007669"/>
    <property type="project" value="TreeGrafter"/>
</dbReference>
<dbReference type="AlphaFoldDB" id="X0YYR6"/>
<proteinExistence type="predicted"/>
<dbReference type="EMBL" id="BART01005145">
    <property type="protein sequence ID" value="GAG61655.1"/>
    <property type="molecule type" value="Genomic_DNA"/>
</dbReference>
<dbReference type="PANTHER" id="PTHR43788:SF6">
    <property type="entry name" value="DNA HELICASE B"/>
    <property type="match status" value="1"/>
</dbReference>
<keyword evidence="2" id="KW-0067">ATP-binding</keyword>
<evidence type="ECO:0000256" key="2">
    <source>
        <dbReference type="ARBA" id="ARBA00022840"/>
    </source>
</evidence>
<dbReference type="PANTHER" id="PTHR43788">
    <property type="entry name" value="DNA2/NAM7 HELICASE FAMILY MEMBER"/>
    <property type="match status" value="1"/>
</dbReference>
<sequence>HPVSILTGLPGTGKTTTLRVVVKVLQDANIPFLLVAPTGIAAKRLSSVTGAEASTIHRAFGAKGIDDGGDREATYAGIVGMSSGEVGADGSNEFWGFSATQPHPAKVVICDESSMVDQHLLFRLLTCTSKKCRLVFVGDAAQLPSVGPGNVLRDLITSQVFPVTDLQEIFRQDEASDIVLAAHSIHSGTVPKFSEKSKDFTFAEVRDETKIQEAMTATVKKLYDKKINFQVLSPRHGSQLGVTNLNLRIRDLLNPKSPGLKEMRLG</sequence>
<gene>
    <name evidence="3" type="ORF">S01H4_12224</name>
</gene>
<dbReference type="Pfam" id="PF13604">
    <property type="entry name" value="AAA_30"/>
    <property type="match status" value="1"/>
</dbReference>
<dbReference type="Gene3D" id="3.40.50.300">
    <property type="entry name" value="P-loop containing nucleotide triphosphate hydrolases"/>
    <property type="match status" value="2"/>
</dbReference>
<protein>
    <recommendedName>
        <fullName evidence="4">AAA+ ATPase domain-containing protein</fullName>
    </recommendedName>
</protein>
<dbReference type="CDD" id="cd17933">
    <property type="entry name" value="DEXSc_RecD-like"/>
    <property type="match status" value="1"/>
</dbReference>
<evidence type="ECO:0000256" key="1">
    <source>
        <dbReference type="ARBA" id="ARBA00022741"/>
    </source>
</evidence>
<evidence type="ECO:0000313" key="3">
    <source>
        <dbReference type="EMBL" id="GAG61655.1"/>
    </source>
</evidence>